<dbReference type="GO" id="GO:0007165">
    <property type="term" value="P:signal transduction"/>
    <property type="evidence" value="ECO:0007669"/>
    <property type="project" value="UniProtKB-KW"/>
</dbReference>
<dbReference type="AlphaFoldDB" id="A0A482VBV1"/>
<dbReference type="OrthoDB" id="6755383at2759"/>
<comment type="similarity">
    <text evidence="6">Belongs to the insect chemoreceptor superfamily. Gustatory receptor (GR) family.</text>
</comment>
<feature type="transmembrane region" description="Helical" evidence="6">
    <location>
        <begin position="225"/>
        <end position="248"/>
    </location>
</feature>
<evidence type="ECO:0000256" key="2">
    <source>
        <dbReference type="ARBA" id="ARBA00022475"/>
    </source>
</evidence>
<gene>
    <name evidence="7" type="ORF">BDFB_003143</name>
</gene>
<organism evidence="7 8">
    <name type="scientific">Asbolus verrucosus</name>
    <name type="common">Desert ironclad beetle</name>
    <dbReference type="NCBI Taxonomy" id="1661398"/>
    <lineage>
        <taxon>Eukaryota</taxon>
        <taxon>Metazoa</taxon>
        <taxon>Ecdysozoa</taxon>
        <taxon>Arthropoda</taxon>
        <taxon>Hexapoda</taxon>
        <taxon>Insecta</taxon>
        <taxon>Pterygota</taxon>
        <taxon>Neoptera</taxon>
        <taxon>Endopterygota</taxon>
        <taxon>Coleoptera</taxon>
        <taxon>Polyphaga</taxon>
        <taxon>Cucujiformia</taxon>
        <taxon>Tenebrionidae</taxon>
        <taxon>Pimeliinae</taxon>
        <taxon>Asbolus</taxon>
    </lineage>
</organism>
<dbReference type="Proteomes" id="UP000292052">
    <property type="component" value="Unassembled WGS sequence"/>
</dbReference>
<evidence type="ECO:0000256" key="1">
    <source>
        <dbReference type="ARBA" id="ARBA00004651"/>
    </source>
</evidence>
<feature type="non-terminal residue" evidence="7">
    <location>
        <position position="343"/>
    </location>
</feature>
<evidence type="ECO:0000256" key="5">
    <source>
        <dbReference type="ARBA" id="ARBA00023136"/>
    </source>
</evidence>
<reference evidence="7 8" key="1">
    <citation type="submission" date="2017-03" db="EMBL/GenBank/DDBJ databases">
        <title>Genome of the blue death feigning beetle - Asbolus verrucosus.</title>
        <authorList>
            <person name="Rider S.D."/>
        </authorList>
    </citation>
    <scope>NUCLEOTIDE SEQUENCE [LARGE SCALE GENOMIC DNA]</scope>
    <source>
        <strain evidence="7">Butters</strain>
        <tissue evidence="7">Head and leg muscle</tissue>
    </source>
</reference>
<feature type="transmembrane region" description="Helical" evidence="6">
    <location>
        <begin position="254"/>
        <end position="280"/>
    </location>
</feature>
<feature type="transmembrane region" description="Helical" evidence="6">
    <location>
        <begin position="66"/>
        <end position="84"/>
    </location>
</feature>
<feature type="transmembrane region" description="Helical" evidence="6">
    <location>
        <begin position="122"/>
        <end position="140"/>
    </location>
</feature>
<comment type="caution">
    <text evidence="7">The sequence shown here is derived from an EMBL/GenBank/DDBJ whole genome shotgun (WGS) entry which is preliminary data.</text>
</comment>
<keyword evidence="4 6" id="KW-1133">Transmembrane helix</keyword>
<dbReference type="GO" id="GO:0005886">
    <property type="term" value="C:plasma membrane"/>
    <property type="evidence" value="ECO:0007669"/>
    <property type="project" value="UniProtKB-SubCell"/>
</dbReference>
<keyword evidence="8" id="KW-1185">Reference proteome</keyword>
<evidence type="ECO:0000313" key="7">
    <source>
        <dbReference type="EMBL" id="RZB40702.1"/>
    </source>
</evidence>
<evidence type="ECO:0000313" key="8">
    <source>
        <dbReference type="Proteomes" id="UP000292052"/>
    </source>
</evidence>
<evidence type="ECO:0000256" key="4">
    <source>
        <dbReference type="ARBA" id="ARBA00022989"/>
    </source>
</evidence>
<proteinExistence type="inferred from homology"/>
<evidence type="ECO:0000256" key="3">
    <source>
        <dbReference type="ARBA" id="ARBA00022692"/>
    </source>
</evidence>
<dbReference type="Pfam" id="PF08395">
    <property type="entry name" value="7tm_7"/>
    <property type="match status" value="2"/>
</dbReference>
<name>A0A482VBV1_ASBVE</name>
<comment type="subcellular location">
    <subcellularLocation>
        <location evidence="1 6">Cell membrane</location>
        <topology evidence="1 6">Multi-pass membrane protein</topology>
    </subcellularLocation>
</comment>
<dbReference type="EMBL" id="QDEB01116744">
    <property type="protein sequence ID" value="RZB40702.1"/>
    <property type="molecule type" value="Genomic_DNA"/>
</dbReference>
<feature type="transmembrane region" description="Helical" evidence="6">
    <location>
        <begin position="33"/>
        <end position="54"/>
    </location>
</feature>
<evidence type="ECO:0000256" key="6">
    <source>
        <dbReference type="RuleBase" id="RU363108"/>
    </source>
</evidence>
<accession>A0A482VBV1</accession>
<dbReference type="GO" id="GO:0050909">
    <property type="term" value="P:sensory perception of taste"/>
    <property type="evidence" value="ECO:0007669"/>
    <property type="project" value="InterPro"/>
</dbReference>
<protein>
    <recommendedName>
        <fullName evidence="6">Gustatory receptor</fullName>
    </recommendedName>
</protein>
<feature type="transmembrane region" description="Helical" evidence="6">
    <location>
        <begin position="301"/>
        <end position="327"/>
    </location>
</feature>
<feature type="transmembrane region" description="Helical" evidence="6">
    <location>
        <begin position="160"/>
        <end position="181"/>
    </location>
</feature>
<keyword evidence="3 6" id="KW-0812">Transmembrane</keyword>
<keyword evidence="2 6" id="KW-1003">Cell membrane</keyword>
<keyword evidence="6" id="KW-0807">Transducer</keyword>
<keyword evidence="5 6" id="KW-0472">Membrane</keyword>
<keyword evidence="6" id="KW-0675">Receptor</keyword>
<comment type="function">
    <text evidence="6">Gustatory receptor which mediates acceptance or avoidance behavior, depending on its substrates.</text>
</comment>
<sequence>MTPLKRPFHPLLNLAKIFCINSSSSPTRINKSLIFYNVIVVILYSVIVFLRVYHSNEEQFYALNKVVIDLHLICYTLVFCSNIVSNWTNSKKFHLNLLRLELFDHNLAIFGAEQNYKKMKRVFDVSLGATSVIFLLIAVLDYVIDVAFDDSKLIVNWLSIYLPITMNYFVSFVITFTLSLLNERYTRLESCFYRIQAQDKKITVKQFTNAYLELTQISNSILSHFSLQISTMFLLIFVVATSDLYLFLNWHLNVTQYIIMVNFMLIHSVEMITIILAYYWTNLKALECYFLIKENRFSVKILGMFTLDPTTLLSIFASVVSYLIILIQFTGSKNDVDDETMKQ</sequence>
<dbReference type="InterPro" id="IPR013604">
    <property type="entry name" value="7TM_chemorcpt"/>
</dbReference>